<dbReference type="PANTHER" id="PTHR23402:SF15">
    <property type="entry name" value="PYROGLUTAMYL-PEPTIDASE 1-LIKE PROTEIN"/>
    <property type="match status" value="1"/>
</dbReference>
<keyword evidence="4" id="KW-0788">Thiol protease</keyword>
<dbReference type="InterPro" id="IPR016125">
    <property type="entry name" value="Peptidase_C15-like"/>
</dbReference>
<keyword evidence="3" id="KW-0378">Hydrolase</keyword>
<evidence type="ECO:0008006" key="7">
    <source>
        <dbReference type="Google" id="ProtNLM"/>
    </source>
</evidence>
<dbReference type="SUPFAM" id="SSF53182">
    <property type="entry name" value="Pyrrolidone carboxyl peptidase (pyroglutamate aminopeptidase)"/>
    <property type="match status" value="1"/>
</dbReference>
<protein>
    <recommendedName>
        <fullName evidence="7">Pyroglutamyl-peptidase 1-like protein</fullName>
    </recommendedName>
</protein>
<dbReference type="AlphaFoldDB" id="A0A8T2J647"/>
<dbReference type="Gene3D" id="3.40.630.20">
    <property type="entry name" value="Peptidase C15, pyroglutamyl peptidase I-like"/>
    <property type="match status" value="1"/>
</dbReference>
<dbReference type="OrthoDB" id="407146at2759"/>
<evidence type="ECO:0000256" key="2">
    <source>
        <dbReference type="ARBA" id="ARBA00022670"/>
    </source>
</evidence>
<dbReference type="Proteomes" id="UP000812440">
    <property type="component" value="Chromosome 3"/>
</dbReference>
<organism evidence="5 6">
    <name type="scientific">Hymenochirus boettgeri</name>
    <name type="common">Congo dwarf clawed frog</name>
    <dbReference type="NCBI Taxonomy" id="247094"/>
    <lineage>
        <taxon>Eukaryota</taxon>
        <taxon>Metazoa</taxon>
        <taxon>Chordata</taxon>
        <taxon>Craniata</taxon>
        <taxon>Vertebrata</taxon>
        <taxon>Euteleostomi</taxon>
        <taxon>Amphibia</taxon>
        <taxon>Batrachia</taxon>
        <taxon>Anura</taxon>
        <taxon>Pipoidea</taxon>
        <taxon>Pipidae</taxon>
        <taxon>Pipinae</taxon>
        <taxon>Hymenochirus</taxon>
    </lineage>
</organism>
<dbReference type="InterPro" id="IPR036440">
    <property type="entry name" value="Peptidase_C15-like_sf"/>
</dbReference>
<proteinExistence type="inferred from homology"/>
<reference evidence="5" key="1">
    <citation type="thesis" date="2020" institute="ProQuest LLC" country="789 East Eisenhower Parkway, Ann Arbor, MI, USA">
        <title>Comparative Genomics and Chromosome Evolution.</title>
        <authorList>
            <person name="Mudd A.B."/>
        </authorList>
    </citation>
    <scope>NUCLEOTIDE SEQUENCE</scope>
    <source>
        <strain evidence="5">Female2</strain>
        <tissue evidence="5">Blood</tissue>
    </source>
</reference>
<comment type="caution">
    <text evidence="5">The sequence shown here is derived from an EMBL/GenBank/DDBJ whole genome shotgun (WGS) entry which is preliminary data.</text>
</comment>
<dbReference type="GO" id="GO:0006508">
    <property type="term" value="P:proteolysis"/>
    <property type="evidence" value="ECO:0007669"/>
    <property type="project" value="UniProtKB-KW"/>
</dbReference>
<keyword evidence="6" id="KW-1185">Reference proteome</keyword>
<dbReference type="Pfam" id="PF01470">
    <property type="entry name" value="Peptidase_C15"/>
    <property type="match status" value="1"/>
</dbReference>
<evidence type="ECO:0000256" key="1">
    <source>
        <dbReference type="ARBA" id="ARBA00006641"/>
    </source>
</evidence>
<evidence type="ECO:0000313" key="5">
    <source>
        <dbReference type="EMBL" id="KAG8440705.1"/>
    </source>
</evidence>
<gene>
    <name evidence="5" type="ORF">GDO86_006451</name>
</gene>
<comment type="similarity">
    <text evidence="1">Belongs to the peptidase C15 family.</text>
</comment>
<evidence type="ECO:0000256" key="3">
    <source>
        <dbReference type="ARBA" id="ARBA00022801"/>
    </source>
</evidence>
<keyword evidence="2" id="KW-0645">Protease</keyword>
<dbReference type="EMBL" id="JAACNH010000006">
    <property type="protein sequence ID" value="KAG8440705.1"/>
    <property type="molecule type" value="Genomic_DNA"/>
</dbReference>
<sequence length="125" mass="14009">MDSSAKVITLEQCRRNKGYTEKDIGGAHPHSGCCLQEGPERIESAVNMKTICKNISLPGIDVIYSRDAGRYLCEYAYYTSLYYGQGRAMFIHVPPLTNALTAKRLSQALQNIIQEVLILYHKKPA</sequence>
<evidence type="ECO:0000256" key="4">
    <source>
        <dbReference type="ARBA" id="ARBA00022807"/>
    </source>
</evidence>
<dbReference type="GO" id="GO:0008234">
    <property type="term" value="F:cysteine-type peptidase activity"/>
    <property type="evidence" value="ECO:0007669"/>
    <property type="project" value="UniProtKB-KW"/>
</dbReference>
<dbReference type="PANTHER" id="PTHR23402">
    <property type="entry name" value="PROTEASE FAMILY C15 PYROGLUTAMYL-PEPTIDASE I-RELATED"/>
    <property type="match status" value="1"/>
</dbReference>
<accession>A0A8T2J647</accession>
<evidence type="ECO:0000313" key="6">
    <source>
        <dbReference type="Proteomes" id="UP000812440"/>
    </source>
</evidence>
<name>A0A8T2J647_9PIPI</name>